<evidence type="ECO:0000313" key="4">
    <source>
        <dbReference type="Proteomes" id="UP000886885"/>
    </source>
</evidence>
<reference evidence="3" key="1">
    <citation type="journal article" date="2020" name="bioRxiv">
        <title>Hybrid origin of Populus tomentosa Carr. identified through genome sequencing and phylogenomic analysis.</title>
        <authorList>
            <person name="An X."/>
            <person name="Gao K."/>
            <person name="Chen Z."/>
            <person name="Li J."/>
            <person name="Yang X."/>
            <person name="Yang X."/>
            <person name="Zhou J."/>
            <person name="Guo T."/>
            <person name="Zhao T."/>
            <person name="Huang S."/>
            <person name="Miao D."/>
            <person name="Khan W.U."/>
            <person name="Rao P."/>
            <person name="Ye M."/>
            <person name="Lei B."/>
            <person name="Liao W."/>
            <person name="Wang J."/>
            <person name="Ji L."/>
            <person name="Li Y."/>
            <person name="Guo B."/>
            <person name="Mustafa N.S."/>
            <person name="Li S."/>
            <person name="Yun Q."/>
            <person name="Keller S.R."/>
            <person name="Mao J."/>
            <person name="Zhang R."/>
            <person name="Strauss S.H."/>
        </authorList>
    </citation>
    <scope>NUCLEOTIDE SEQUENCE</scope>
    <source>
        <strain evidence="3">GM15</strain>
        <tissue evidence="3">Leaf</tissue>
    </source>
</reference>
<dbReference type="EMBL" id="JAAWWB010000031">
    <property type="protein sequence ID" value="KAG6745302.1"/>
    <property type="molecule type" value="Genomic_DNA"/>
</dbReference>
<protein>
    <submittedName>
        <fullName evidence="3">Uncharacterized protein</fullName>
    </submittedName>
</protein>
<dbReference type="OrthoDB" id="844371at2759"/>
<sequence>MANASSLPSVLTLGPDVHTQKDELPVSSDRNFAIHGQITMLVLLLLFPLCLLFILYFVCAKRLRDASKVRQPELVSLSNVSVSPDFKRQIRDGYLMHQSLEHKTAQQPPWSYQPDSISRFIINSSRGTMEVDNSREGLRFKSRGEVEVLTWRGDGAEDDPRSNDCKTSVPTSREVLGLGESNGSFDNEIGTEEHCSTDGEERVLL</sequence>
<accession>A0A8X7Y9D7</accession>
<evidence type="ECO:0000313" key="3">
    <source>
        <dbReference type="EMBL" id="KAG6745302.1"/>
    </source>
</evidence>
<feature type="compositionally biased region" description="Basic and acidic residues" evidence="1">
    <location>
        <begin position="191"/>
        <end position="205"/>
    </location>
</feature>
<feature type="transmembrane region" description="Helical" evidence="2">
    <location>
        <begin position="34"/>
        <end position="58"/>
    </location>
</feature>
<name>A0A8X7Y9D7_POPTO</name>
<proteinExistence type="predicted"/>
<evidence type="ECO:0000256" key="1">
    <source>
        <dbReference type="SAM" id="MobiDB-lite"/>
    </source>
</evidence>
<keyword evidence="4" id="KW-1185">Reference proteome</keyword>
<dbReference type="AlphaFoldDB" id="A0A8X7Y9D7"/>
<organism evidence="3 4">
    <name type="scientific">Populus tomentosa</name>
    <name type="common">Chinese white poplar</name>
    <dbReference type="NCBI Taxonomy" id="118781"/>
    <lineage>
        <taxon>Eukaryota</taxon>
        <taxon>Viridiplantae</taxon>
        <taxon>Streptophyta</taxon>
        <taxon>Embryophyta</taxon>
        <taxon>Tracheophyta</taxon>
        <taxon>Spermatophyta</taxon>
        <taxon>Magnoliopsida</taxon>
        <taxon>eudicotyledons</taxon>
        <taxon>Gunneridae</taxon>
        <taxon>Pentapetalae</taxon>
        <taxon>rosids</taxon>
        <taxon>fabids</taxon>
        <taxon>Malpighiales</taxon>
        <taxon>Salicaceae</taxon>
        <taxon>Saliceae</taxon>
        <taxon>Populus</taxon>
    </lineage>
</organism>
<gene>
    <name evidence="3" type="ORF">POTOM_051953</name>
</gene>
<keyword evidence="2" id="KW-0472">Membrane</keyword>
<feature type="region of interest" description="Disordered" evidence="1">
    <location>
        <begin position="175"/>
        <end position="205"/>
    </location>
</feature>
<keyword evidence="2" id="KW-0812">Transmembrane</keyword>
<comment type="caution">
    <text evidence="3">The sequence shown here is derived from an EMBL/GenBank/DDBJ whole genome shotgun (WGS) entry which is preliminary data.</text>
</comment>
<dbReference type="Proteomes" id="UP000886885">
    <property type="component" value="Chromosome 16A"/>
</dbReference>
<keyword evidence="2" id="KW-1133">Transmembrane helix</keyword>
<evidence type="ECO:0000256" key="2">
    <source>
        <dbReference type="SAM" id="Phobius"/>
    </source>
</evidence>